<gene>
    <name evidence="2" type="ORF">C8N30_0061</name>
</gene>
<dbReference type="Proteomes" id="UP000284407">
    <property type="component" value="Unassembled WGS sequence"/>
</dbReference>
<organism evidence="2 3">
    <name type="scientific">Sulfitobacter guttiformis</name>
    <dbReference type="NCBI Taxonomy" id="74349"/>
    <lineage>
        <taxon>Bacteria</taxon>
        <taxon>Pseudomonadati</taxon>
        <taxon>Pseudomonadota</taxon>
        <taxon>Alphaproteobacteria</taxon>
        <taxon>Rhodobacterales</taxon>
        <taxon>Roseobacteraceae</taxon>
        <taxon>Sulfitobacter</taxon>
    </lineage>
</organism>
<dbReference type="PANTHER" id="PTHR43305">
    <property type="entry name" value="FAMILY N-ACETYLTRANSFERASE, PUTATIVE (AFU_ORTHOLOGUE AFUA_2G01380)-RELATED"/>
    <property type="match status" value="1"/>
</dbReference>
<dbReference type="GO" id="GO:0016747">
    <property type="term" value="F:acyltransferase activity, transferring groups other than amino-acyl groups"/>
    <property type="evidence" value="ECO:0007669"/>
    <property type="project" value="InterPro"/>
</dbReference>
<dbReference type="AlphaFoldDB" id="A0A420DML9"/>
<dbReference type="PROSITE" id="PS51186">
    <property type="entry name" value="GNAT"/>
    <property type="match status" value="1"/>
</dbReference>
<dbReference type="RefSeq" id="WP_025062488.1">
    <property type="nucleotide sequence ID" value="NZ_RAQK01000001.1"/>
</dbReference>
<dbReference type="PANTHER" id="PTHR43305:SF1">
    <property type="entry name" value="FAMILY N-ACETYLTRANSFERASE, PUTATIVE (AFU_ORTHOLOGUE AFUA_2G01380)-RELATED"/>
    <property type="match status" value="1"/>
</dbReference>
<dbReference type="InterPro" id="IPR000182">
    <property type="entry name" value="GNAT_dom"/>
</dbReference>
<dbReference type="OrthoDB" id="2436196at2"/>
<dbReference type="SUPFAM" id="SSF55729">
    <property type="entry name" value="Acyl-CoA N-acyltransferases (Nat)"/>
    <property type="match status" value="1"/>
</dbReference>
<feature type="domain" description="N-acetyltransferase" evidence="1">
    <location>
        <begin position="2"/>
        <end position="165"/>
    </location>
</feature>
<evidence type="ECO:0000313" key="3">
    <source>
        <dbReference type="Proteomes" id="UP000284407"/>
    </source>
</evidence>
<dbReference type="Pfam" id="PF00583">
    <property type="entry name" value="Acetyltransf_1"/>
    <property type="match status" value="1"/>
</dbReference>
<dbReference type="CDD" id="cd04301">
    <property type="entry name" value="NAT_SF"/>
    <property type="match status" value="1"/>
</dbReference>
<dbReference type="EMBL" id="RAQK01000001">
    <property type="protein sequence ID" value="RKE95526.1"/>
    <property type="molecule type" value="Genomic_DNA"/>
</dbReference>
<accession>A0A420DML9</accession>
<keyword evidence="3" id="KW-1185">Reference proteome</keyword>
<comment type="caution">
    <text evidence="2">The sequence shown here is derived from an EMBL/GenBank/DDBJ whole genome shotgun (WGS) entry which is preliminary data.</text>
</comment>
<evidence type="ECO:0000259" key="1">
    <source>
        <dbReference type="PROSITE" id="PS51186"/>
    </source>
</evidence>
<dbReference type="Gene3D" id="3.40.630.30">
    <property type="match status" value="1"/>
</dbReference>
<dbReference type="STRING" id="1443111.Z949_2015"/>
<proteinExistence type="predicted"/>
<protein>
    <submittedName>
        <fullName evidence="2">Acetyltransferase (GNAT) family protein</fullName>
    </submittedName>
</protein>
<dbReference type="InterPro" id="IPR016181">
    <property type="entry name" value="Acyl_CoA_acyltransferase"/>
</dbReference>
<name>A0A420DML9_9RHOB</name>
<dbReference type="InterPro" id="IPR052777">
    <property type="entry name" value="Acetyltransferase_Enz"/>
</dbReference>
<evidence type="ECO:0000313" key="2">
    <source>
        <dbReference type="EMBL" id="RKE95526.1"/>
    </source>
</evidence>
<keyword evidence="2" id="KW-0808">Transferase</keyword>
<sequence length="168" mass="18521">MTLIRPVTTSADLDAVRQLCWDYRSHIASASPQDAKLTEIFYPVPKYTTLMEGLARTHARPHGMILIAVHDAMSAGCAMSHALDPETCEIKRMYVTPRARGNGIARKLLEVLLDQARKDGFSRVQLDTSKNLVPARALYASMGLSERGPYGDIPAIALPHLVFFEASL</sequence>
<reference evidence="2 3" key="1">
    <citation type="submission" date="2018-09" db="EMBL/GenBank/DDBJ databases">
        <title>Genomic Encyclopedia of Archaeal and Bacterial Type Strains, Phase II (KMG-II): from individual species to whole genera.</title>
        <authorList>
            <person name="Goeker M."/>
        </authorList>
    </citation>
    <scope>NUCLEOTIDE SEQUENCE [LARGE SCALE GENOMIC DNA]</scope>
    <source>
        <strain evidence="2 3">DSM 11458</strain>
    </source>
</reference>